<gene>
    <name evidence="2" type="ORF">SAMN05444171_1582</name>
</gene>
<organism evidence="2 3">
    <name type="scientific">Bradyrhizobium lablabi</name>
    <dbReference type="NCBI Taxonomy" id="722472"/>
    <lineage>
        <taxon>Bacteria</taxon>
        <taxon>Pseudomonadati</taxon>
        <taxon>Pseudomonadota</taxon>
        <taxon>Alphaproteobacteria</taxon>
        <taxon>Hyphomicrobiales</taxon>
        <taxon>Nitrobacteraceae</taxon>
        <taxon>Bradyrhizobium</taxon>
    </lineage>
</organism>
<feature type="chain" id="PRO_5030031456" description="PAP2 superfamily protein" evidence="1">
    <location>
        <begin position="23"/>
        <end position="407"/>
    </location>
</feature>
<sequence length="407" mass="44311">MNVLKAAIVGLALMSGNTLVRADVITDWNRTAMDVMKAVNVGGNPWTRSMALVNVSMSDAVNSVQNRYSRYMATELPIDPNASAEAAAAAAAREILMRQYPGQKAQIDAAFAETMQTIPDNPARVAGIALGEKAAAAVFAERQSDATNVPDTYRPLTTPGVWVPTTPPLFPQYATAKPWGMDSASQFRPGPPPALNGALYARDYNETKEMGGVKSTKRTDAQSDAVRFWTQANLGPAWFQAARQASARRGLSVAENARVFGLMSMALANCFIVDWDAKFQYNFWRPITAIRNGDQDGNDATERDAGWQPLNATPMHPEYPSQAGINAGAARGVLEAAFGSGPEDFIVYDTSDARLSRQFTSFAQMDQEHKEVRIWGGIHFRNSLEVGEAMGRKIADHLVANYMKPAR</sequence>
<feature type="signal peptide" evidence="1">
    <location>
        <begin position="1"/>
        <end position="22"/>
    </location>
</feature>
<evidence type="ECO:0000313" key="2">
    <source>
        <dbReference type="EMBL" id="SEC50916.1"/>
    </source>
</evidence>
<dbReference type="Gene3D" id="1.10.606.20">
    <property type="match status" value="1"/>
</dbReference>
<dbReference type="PANTHER" id="PTHR34599">
    <property type="entry name" value="PEROXIDASE-RELATED"/>
    <property type="match status" value="1"/>
</dbReference>
<accession>A0A1M6UNE2</accession>
<evidence type="ECO:0008006" key="4">
    <source>
        <dbReference type="Google" id="ProtNLM"/>
    </source>
</evidence>
<reference evidence="2 3" key="1">
    <citation type="submission" date="2016-10" db="EMBL/GenBank/DDBJ databases">
        <authorList>
            <person name="de Groot N.N."/>
        </authorList>
    </citation>
    <scope>NUCLEOTIDE SEQUENCE [LARGE SCALE GENOMIC DNA]</scope>
    <source>
        <strain evidence="2 3">GAS522</strain>
    </source>
</reference>
<dbReference type="CDD" id="cd03398">
    <property type="entry name" value="PAP2_haloperoxidase"/>
    <property type="match status" value="1"/>
</dbReference>
<dbReference type="PANTHER" id="PTHR34599:SF1">
    <property type="entry name" value="PHOSPHATIDIC ACID PHOSPHATASE TYPE 2_HALOPEROXIDASE DOMAIN-CONTAINING PROTEIN"/>
    <property type="match status" value="1"/>
</dbReference>
<evidence type="ECO:0000313" key="3">
    <source>
        <dbReference type="Proteomes" id="UP000183208"/>
    </source>
</evidence>
<dbReference type="RefSeq" id="WP_074817590.1">
    <property type="nucleotide sequence ID" value="NZ_FNTI01000001.1"/>
</dbReference>
<proteinExistence type="predicted"/>
<dbReference type="AlphaFoldDB" id="A0A1M6UNE2"/>
<keyword evidence="1" id="KW-0732">Signal</keyword>
<dbReference type="InterPro" id="IPR036938">
    <property type="entry name" value="PAP2/HPO_sf"/>
</dbReference>
<name>A0A1M6UNE2_9BRAD</name>
<dbReference type="SUPFAM" id="SSF48317">
    <property type="entry name" value="Acid phosphatase/Vanadium-dependent haloperoxidase"/>
    <property type="match status" value="1"/>
</dbReference>
<dbReference type="OrthoDB" id="103227at2"/>
<dbReference type="EMBL" id="FNTI01000001">
    <property type="protein sequence ID" value="SEC50916.1"/>
    <property type="molecule type" value="Genomic_DNA"/>
</dbReference>
<protein>
    <recommendedName>
        <fullName evidence="4">PAP2 superfamily protein</fullName>
    </recommendedName>
</protein>
<dbReference type="Proteomes" id="UP000183208">
    <property type="component" value="Unassembled WGS sequence"/>
</dbReference>
<dbReference type="InterPro" id="IPR052559">
    <property type="entry name" value="V-haloperoxidase"/>
</dbReference>
<evidence type="ECO:0000256" key="1">
    <source>
        <dbReference type="SAM" id="SignalP"/>
    </source>
</evidence>